<dbReference type="NCBIfam" id="NF003235">
    <property type="entry name" value="PRK04196.1"/>
    <property type="match status" value="1"/>
</dbReference>
<dbReference type="Pfam" id="PF02874">
    <property type="entry name" value="ATP-synt_ab_N"/>
    <property type="match status" value="1"/>
</dbReference>
<dbReference type="PANTHER" id="PTHR43389:SF4">
    <property type="entry name" value="V-TYPE PROTON ATPASE SUBUNIT B"/>
    <property type="match status" value="1"/>
</dbReference>
<dbReference type="PANTHER" id="PTHR43389">
    <property type="entry name" value="V-TYPE PROTON ATPASE SUBUNIT B"/>
    <property type="match status" value="1"/>
</dbReference>
<dbReference type="GO" id="GO:0005524">
    <property type="term" value="F:ATP binding"/>
    <property type="evidence" value="ECO:0007669"/>
    <property type="project" value="UniProtKB-UniRule"/>
</dbReference>
<keyword evidence="2 8" id="KW-0813">Transport</keyword>
<sequence>MQKEYKTIKQISGPLVFVEKTEPVGYGELVQIAMPDGTTKRGQVLDTSKDIVVVQVFEGTTGIDRASGVKFLGETIKLSVSKDMLGRILSGAGEPIDGGAPIIPDERREIIGAAINPYSRDSPQEFIQTGISTIDGLNTLVMGQKLPIFSGSGLPHNDIALQIARQSRTLGSDREFAVVFCAMGITNEEAHYFMSDFERTGALSRAVVFMNLASDPAVERLITPRLALTAAEYLAFDHGYDILVVMTDMTNYCEALRQIGAAREEVPGRRGYPGYMYTDLAQNYERAGLIKGKQGSVTQIPILTMPGDDITHPIPDLTGYITEGQIVISRDLHRKGIYPPIIVLPSLSRLMNAGIGDGKTREDHKQLSDQLYAAYAEGVDLRGLVAIVGKEALSERDQKLLEFADEFEDRFVRQARDEDRDIAEATLETGWDLLSKLPESALTRIDRKTLEKYHPAYRDK</sequence>
<dbReference type="CDD" id="cd18112">
    <property type="entry name" value="ATP-synt_V_A-type_beta_C"/>
    <property type="match status" value="1"/>
</dbReference>
<evidence type="ECO:0000256" key="6">
    <source>
        <dbReference type="ARBA" id="ARBA00023136"/>
    </source>
</evidence>
<dbReference type="AlphaFoldDB" id="A0A7C8DDG4"/>
<dbReference type="SUPFAM" id="SSF52540">
    <property type="entry name" value="P-loop containing nucleoside triphosphate hydrolases"/>
    <property type="match status" value="1"/>
</dbReference>
<evidence type="ECO:0000313" key="12">
    <source>
        <dbReference type="EMBL" id="HIG63763.1"/>
    </source>
</evidence>
<evidence type="ECO:0000256" key="8">
    <source>
        <dbReference type="HAMAP-Rule" id="MF_00310"/>
    </source>
</evidence>
<dbReference type="CDD" id="cd01135">
    <property type="entry name" value="V_A-ATPase_B"/>
    <property type="match status" value="1"/>
</dbReference>
<keyword evidence="5 8" id="KW-0406">Ion transport</keyword>
<comment type="function">
    <text evidence="8">Component of the A-type ATP synthase that produces ATP from ADP in the presence of a proton gradient across the membrane. The B chain is a regulatory subunit.</text>
</comment>
<dbReference type="PIRSF" id="PIRSF039114">
    <property type="entry name" value="V-ATPsynth_beta/V-ATPase_B"/>
    <property type="match status" value="1"/>
</dbReference>
<dbReference type="Gene3D" id="3.40.50.12240">
    <property type="match status" value="1"/>
</dbReference>
<comment type="similarity">
    <text evidence="1 8">Belongs to the ATPase alpha/beta chains family.</text>
</comment>
<feature type="domain" description="ATPase F1/V1/A1 complex alpha/beta subunit N-terminal" evidence="10">
    <location>
        <begin position="8"/>
        <end position="73"/>
    </location>
</feature>
<reference evidence="13" key="1">
    <citation type="journal article" date="2019" name="bioRxiv">
        <title>Genome diversification in globally distributed novel marine Proteobacteria is linked to environmental adaptation.</title>
        <authorList>
            <person name="Zhou Z."/>
            <person name="Tran P.Q."/>
            <person name="Kieft K."/>
            <person name="Anantharaman K."/>
        </authorList>
    </citation>
    <scope>NUCLEOTIDE SEQUENCE [LARGE SCALE GENOMIC DNA]</scope>
</reference>
<keyword evidence="7 8" id="KW-0066">ATP synthesis</keyword>
<feature type="domain" description="ATPase F1/V1/A1 complex alpha/beta subunit nucleotide-binding" evidence="9">
    <location>
        <begin position="130"/>
        <end position="348"/>
    </location>
</feature>
<accession>A0A7C8DDG4</accession>
<protein>
    <recommendedName>
        <fullName evidence="8">A-type ATP synthase subunit B</fullName>
    </recommendedName>
</protein>
<name>A0A7C8DDG4_9ARCH</name>
<dbReference type="CDD" id="cd18118">
    <property type="entry name" value="ATP-synt_V_A-type_beta_N"/>
    <property type="match status" value="1"/>
</dbReference>
<dbReference type="InterPro" id="IPR027417">
    <property type="entry name" value="P-loop_NTPase"/>
</dbReference>
<evidence type="ECO:0000256" key="4">
    <source>
        <dbReference type="ARBA" id="ARBA00022781"/>
    </source>
</evidence>
<keyword evidence="3 8" id="KW-1003">Cell membrane</keyword>
<comment type="subcellular location">
    <subcellularLocation>
        <location evidence="8">Cell membrane</location>
        <topology evidence="8">Peripheral membrane protein</topology>
    </subcellularLocation>
</comment>
<dbReference type="SUPFAM" id="SSF47917">
    <property type="entry name" value="C-terminal domain of alpha and beta subunits of F1 ATP synthase"/>
    <property type="match status" value="1"/>
</dbReference>
<dbReference type="HAMAP" id="MF_00310">
    <property type="entry name" value="ATP_synth_B_arch"/>
    <property type="match status" value="1"/>
</dbReference>
<evidence type="ECO:0000259" key="10">
    <source>
        <dbReference type="Pfam" id="PF02874"/>
    </source>
</evidence>
<evidence type="ECO:0000259" key="9">
    <source>
        <dbReference type="Pfam" id="PF00006"/>
    </source>
</evidence>
<gene>
    <name evidence="8" type="primary">atpB</name>
    <name evidence="12" type="ORF">EYQ16_04520</name>
</gene>
<keyword evidence="4 8" id="KW-0375">Hydrogen ion transport</keyword>
<evidence type="ECO:0000256" key="1">
    <source>
        <dbReference type="ARBA" id="ARBA00008936"/>
    </source>
</evidence>
<keyword evidence="6 8" id="KW-0472">Membrane</keyword>
<organism evidence="12 13">
    <name type="scientific">Marine Group III euryarchaeote</name>
    <dbReference type="NCBI Taxonomy" id="2173149"/>
    <lineage>
        <taxon>Archaea</taxon>
        <taxon>Methanobacteriati</taxon>
        <taxon>Thermoplasmatota</taxon>
        <taxon>Thermoplasmata</taxon>
        <taxon>Candidatus Thermoprofundales</taxon>
    </lineage>
</organism>
<dbReference type="EMBL" id="DUAV01000027">
    <property type="protein sequence ID" value="HIG63763.1"/>
    <property type="molecule type" value="Genomic_DNA"/>
</dbReference>
<evidence type="ECO:0000313" key="13">
    <source>
        <dbReference type="Proteomes" id="UP000589516"/>
    </source>
</evidence>
<dbReference type="GO" id="GO:0005886">
    <property type="term" value="C:plasma membrane"/>
    <property type="evidence" value="ECO:0007669"/>
    <property type="project" value="UniProtKB-SubCell"/>
</dbReference>
<dbReference type="GO" id="GO:0042777">
    <property type="term" value="P:proton motive force-driven plasma membrane ATP synthesis"/>
    <property type="evidence" value="ECO:0007669"/>
    <property type="project" value="UniProtKB-UniRule"/>
</dbReference>
<dbReference type="Proteomes" id="UP000589516">
    <property type="component" value="Unassembled WGS sequence"/>
</dbReference>
<dbReference type="InterPro" id="IPR055190">
    <property type="entry name" value="ATP-synt_VA_C"/>
</dbReference>
<comment type="subunit">
    <text evidence="8">Has multiple subunits with at least A(3), B(3), C, D, E, F, H, I and proteolipid K(x).</text>
</comment>
<evidence type="ECO:0000259" key="11">
    <source>
        <dbReference type="Pfam" id="PF22919"/>
    </source>
</evidence>
<dbReference type="Pfam" id="PF00006">
    <property type="entry name" value="ATP-synt_ab"/>
    <property type="match status" value="1"/>
</dbReference>
<dbReference type="InterPro" id="IPR004100">
    <property type="entry name" value="ATPase_F1/V1/A1_a/bsu_N"/>
</dbReference>
<comment type="caution">
    <text evidence="12">The sequence shown here is derived from an EMBL/GenBank/DDBJ whole genome shotgun (WGS) entry which is preliminary data.</text>
</comment>
<dbReference type="GO" id="GO:0046933">
    <property type="term" value="F:proton-transporting ATP synthase activity, rotational mechanism"/>
    <property type="evidence" value="ECO:0007669"/>
    <property type="project" value="UniProtKB-UniRule"/>
</dbReference>
<proteinExistence type="inferred from homology"/>
<feature type="domain" description="ATP synthase A/B type C-terminal" evidence="11">
    <location>
        <begin position="354"/>
        <end position="453"/>
    </location>
</feature>
<dbReference type="InterPro" id="IPR022879">
    <property type="entry name" value="V-ATPase_su_B/beta"/>
</dbReference>
<evidence type="ECO:0000256" key="2">
    <source>
        <dbReference type="ARBA" id="ARBA00022448"/>
    </source>
</evidence>
<evidence type="ECO:0000256" key="7">
    <source>
        <dbReference type="ARBA" id="ARBA00023310"/>
    </source>
</evidence>
<evidence type="ECO:0000256" key="3">
    <source>
        <dbReference type="ARBA" id="ARBA00022475"/>
    </source>
</evidence>
<dbReference type="Pfam" id="PF22919">
    <property type="entry name" value="ATP-synt_VA_C"/>
    <property type="match status" value="1"/>
</dbReference>
<evidence type="ECO:0000256" key="5">
    <source>
        <dbReference type="ARBA" id="ARBA00023065"/>
    </source>
</evidence>
<dbReference type="InterPro" id="IPR000194">
    <property type="entry name" value="ATPase_F1/V1/A1_a/bsu_nucl-bd"/>
</dbReference>